<protein>
    <recommendedName>
        <fullName evidence="3">Condensin complex subunit 2</fullName>
    </recommendedName>
</protein>
<name>A0ABQ9MQQ8_HEVBR</name>
<dbReference type="EMBL" id="JARPOI010000004">
    <property type="protein sequence ID" value="KAJ9182624.1"/>
    <property type="molecule type" value="Genomic_DNA"/>
</dbReference>
<dbReference type="PANTHER" id="PTHR13108">
    <property type="entry name" value="CONDENSIN COMPLEX SUBUNIT 2"/>
    <property type="match status" value="1"/>
</dbReference>
<proteinExistence type="predicted"/>
<accession>A0ABQ9MQQ8</accession>
<evidence type="ECO:0000313" key="2">
    <source>
        <dbReference type="Proteomes" id="UP001174677"/>
    </source>
</evidence>
<organism evidence="1 2">
    <name type="scientific">Hevea brasiliensis</name>
    <name type="common">Para rubber tree</name>
    <name type="synonym">Siphonia brasiliensis</name>
    <dbReference type="NCBI Taxonomy" id="3981"/>
    <lineage>
        <taxon>Eukaryota</taxon>
        <taxon>Viridiplantae</taxon>
        <taxon>Streptophyta</taxon>
        <taxon>Embryophyta</taxon>
        <taxon>Tracheophyta</taxon>
        <taxon>Spermatophyta</taxon>
        <taxon>Magnoliopsida</taxon>
        <taxon>eudicotyledons</taxon>
        <taxon>Gunneridae</taxon>
        <taxon>Pentapetalae</taxon>
        <taxon>rosids</taxon>
        <taxon>fabids</taxon>
        <taxon>Malpighiales</taxon>
        <taxon>Euphorbiaceae</taxon>
        <taxon>Crotonoideae</taxon>
        <taxon>Micrandreae</taxon>
        <taxon>Hevea</taxon>
    </lineage>
</organism>
<gene>
    <name evidence="1" type="ORF">P3X46_006599</name>
</gene>
<sequence length="514" mass="57745">MGEAASPRQRTTMAYRLQSPINSFFLASNNDQLERAQVRAARVPATRLKATTFAAPSPPDPCLSKQQIIELQASYTLEAGVKIYSVRVDAVLSEAYKVLDGLGRASLEGEPVLVPETSVTKSDNVKVWQDRSHFKKNSGKKTSAQFDEGGAKGLLLNNLGVYGGCQVLFDSFEVPGKCKSCLQKNDNLDMIDISFAKESIEQMEKNILAKNEISPTLGDIICHFDEDNQRSSETFGVGQKFDARANVSGTSEVNKDNNSFGNFEPWAYNNDNESSIFNESFPNDSALHSDHQENDLCMSFKPDVDQSFENVTMFLFEGLGITSGRNMWAGPDHWKFQKYRSEDDIDFIKSLNRKRVDIFAPPKSLKSLLLPAKQAPCSSTLPEDCQYQPENLVKLFLLPNVTLKIWSIGCLGHLDLNLKFTSFTVEDSNTSKCYLISPSSRWGIIVQYDLEALHIYEDLTQNHLEWRKRIHICLLDISWSFPIDYQAAAVKDISPCLCFIYLLHLANEYGVMTK</sequence>
<keyword evidence="2" id="KW-1185">Reference proteome</keyword>
<dbReference type="PANTHER" id="PTHR13108:SF10">
    <property type="entry name" value="CONDENSIN COMPLEX SUBUNIT 2"/>
    <property type="match status" value="1"/>
</dbReference>
<comment type="caution">
    <text evidence="1">The sequence shown here is derived from an EMBL/GenBank/DDBJ whole genome shotgun (WGS) entry which is preliminary data.</text>
</comment>
<dbReference type="Pfam" id="PF05786">
    <property type="entry name" value="Cnd2"/>
    <property type="match status" value="2"/>
</dbReference>
<dbReference type="Proteomes" id="UP001174677">
    <property type="component" value="Chromosome 4"/>
</dbReference>
<dbReference type="InterPro" id="IPR022816">
    <property type="entry name" value="Condensin_barren_su2"/>
</dbReference>
<evidence type="ECO:0000313" key="1">
    <source>
        <dbReference type="EMBL" id="KAJ9182624.1"/>
    </source>
</evidence>
<evidence type="ECO:0008006" key="3">
    <source>
        <dbReference type="Google" id="ProtNLM"/>
    </source>
</evidence>
<reference evidence="1" key="1">
    <citation type="journal article" date="2023" name="Plant Biotechnol. J.">
        <title>Chromosome-level wild Hevea brasiliensis genome provides new tools for genomic-assisted breeding and valuable loci to elevate rubber yield.</title>
        <authorList>
            <person name="Cheng H."/>
            <person name="Song X."/>
            <person name="Hu Y."/>
            <person name="Wu T."/>
            <person name="Yang Q."/>
            <person name="An Z."/>
            <person name="Feng S."/>
            <person name="Deng Z."/>
            <person name="Wu W."/>
            <person name="Zeng X."/>
            <person name="Tu M."/>
            <person name="Wang X."/>
            <person name="Huang H."/>
        </authorList>
    </citation>
    <scope>NUCLEOTIDE SEQUENCE</scope>
    <source>
        <strain evidence="1">MT/VB/25A 57/8</strain>
    </source>
</reference>